<dbReference type="EMBL" id="BAABAB010000022">
    <property type="protein sequence ID" value="GAA3627366.1"/>
    <property type="molecule type" value="Genomic_DNA"/>
</dbReference>
<proteinExistence type="predicted"/>
<organism evidence="1 2">
    <name type="scientific">Microlunatus ginsengisoli</name>
    <dbReference type="NCBI Taxonomy" id="363863"/>
    <lineage>
        <taxon>Bacteria</taxon>
        <taxon>Bacillati</taxon>
        <taxon>Actinomycetota</taxon>
        <taxon>Actinomycetes</taxon>
        <taxon>Propionibacteriales</taxon>
        <taxon>Propionibacteriaceae</taxon>
        <taxon>Microlunatus</taxon>
    </lineage>
</organism>
<sequence length="92" mass="9986">MTLAHAHCRSAYDRRDGGAAHAGRVRRRPAAFAGIKDLDRLNTADRQLAKLAPMTLTLPGDGSGRVRDQLPRVVMAKELLLRSVKLPTVAST</sequence>
<accession>A0ABP7A966</accession>
<evidence type="ECO:0000313" key="2">
    <source>
        <dbReference type="Proteomes" id="UP001501490"/>
    </source>
</evidence>
<gene>
    <name evidence="1" type="ORF">GCM10022236_32100</name>
</gene>
<dbReference type="Proteomes" id="UP001501490">
    <property type="component" value="Unassembled WGS sequence"/>
</dbReference>
<comment type="caution">
    <text evidence="1">The sequence shown here is derived from an EMBL/GenBank/DDBJ whole genome shotgun (WGS) entry which is preliminary data.</text>
</comment>
<reference evidence="2" key="1">
    <citation type="journal article" date="2019" name="Int. J. Syst. Evol. Microbiol.">
        <title>The Global Catalogue of Microorganisms (GCM) 10K type strain sequencing project: providing services to taxonomists for standard genome sequencing and annotation.</title>
        <authorList>
            <consortium name="The Broad Institute Genomics Platform"/>
            <consortium name="The Broad Institute Genome Sequencing Center for Infectious Disease"/>
            <person name="Wu L."/>
            <person name="Ma J."/>
        </authorList>
    </citation>
    <scope>NUCLEOTIDE SEQUENCE [LARGE SCALE GENOMIC DNA]</scope>
    <source>
        <strain evidence="2">JCM 16929</strain>
    </source>
</reference>
<evidence type="ECO:0000313" key="1">
    <source>
        <dbReference type="EMBL" id="GAA3627366.1"/>
    </source>
</evidence>
<dbReference type="RefSeq" id="WP_344806330.1">
    <property type="nucleotide sequence ID" value="NZ_BAABAB010000022.1"/>
</dbReference>
<keyword evidence="2" id="KW-1185">Reference proteome</keyword>
<protein>
    <submittedName>
        <fullName evidence="1">Uncharacterized protein</fullName>
    </submittedName>
</protein>
<name>A0ABP7A966_9ACTN</name>